<evidence type="ECO:0000313" key="1">
    <source>
        <dbReference type="EMBL" id="MFC6095791.1"/>
    </source>
</evidence>
<dbReference type="Proteomes" id="UP001596287">
    <property type="component" value="Unassembled WGS sequence"/>
</dbReference>
<gene>
    <name evidence="1" type="ORF">ACFPVY_03960</name>
</gene>
<sequence>MTNVENKEMVNVYETTKKKIRDFFEDVKEQENFTDLIDEEFKNDFLYFHHNFHGVLDMYATQKNGVIILSNFGEMYNDMINYQGILHQEYLNTKNPIN</sequence>
<reference evidence="2" key="1">
    <citation type="journal article" date="2019" name="Int. J. Syst. Evol. Microbiol.">
        <title>The Global Catalogue of Microorganisms (GCM) 10K type strain sequencing project: providing services to taxonomists for standard genome sequencing and annotation.</title>
        <authorList>
            <consortium name="The Broad Institute Genomics Platform"/>
            <consortium name="The Broad Institute Genome Sequencing Center for Infectious Disease"/>
            <person name="Wu L."/>
            <person name="Ma J."/>
        </authorList>
    </citation>
    <scope>NUCLEOTIDE SEQUENCE [LARGE SCALE GENOMIC DNA]</scope>
    <source>
        <strain evidence="2">CCUG 49679</strain>
    </source>
</reference>
<name>A0ABW1PKX7_9FLAO</name>
<comment type="caution">
    <text evidence="1">The sequence shown here is derived from an EMBL/GenBank/DDBJ whole genome shotgun (WGS) entry which is preliminary data.</text>
</comment>
<organism evidence="1 2">
    <name type="scientific">Flavobacterium qiangtangense</name>
    <dbReference type="NCBI Taxonomy" id="1442595"/>
    <lineage>
        <taxon>Bacteria</taxon>
        <taxon>Pseudomonadati</taxon>
        <taxon>Bacteroidota</taxon>
        <taxon>Flavobacteriia</taxon>
        <taxon>Flavobacteriales</taxon>
        <taxon>Flavobacteriaceae</taxon>
        <taxon>Flavobacterium</taxon>
    </lineage>
</organism>
<dbReference type="EMBL" id="JBHSQB010000004">
    <property type="protein sequence ID" value="MFC6095791.1"/>
    <property type="molecule type" value="Genomic_DNA"/>
</dbReference>
<proteinExistence type="predicted"/>
<evidence type="ECO:0000313" key="2">
    <source>
        <dbReference type="Proteomes" id="UP001596287"/>
    </source>
</evidence>
<protein>
    <submittedName>
        <fullName evidence="1">Uncharacterized protein</fullName>
    </submittedName>
</protein>
<accession>A0ABW1PKX7</accession>
<dbReference type="RefSeq" id="WP_379790459.1">
    <property type="nucleotide sequence ID" value="NZ_JBHSQB010000004.1"/>
</dbReference>
<keyword evidence="2" id="KW-1185">Reference proteome</keyword>